<organism evidence="1 2">
    <name type="scientific">Paspalum notatum var. saurae</name>
    <dbReference type="NCBI Taxonomy" id="547442"/>
    <lineage>
        <taxon>Eukaryota</taxon>
        <taxon>Viridiplantae</taxon>
        <taxon>Streptophyta</taxon>
        <taxon>Embryophyta</taxon>
        <taxon>Tracheophyta</taxon>
        <taxon>Spermatophyta</taxon>
        <taxon>Magnoliopsida</taxon>
        <taxon>Liliopsida</taxon>
        <taxon>Poales</taxon>
        <taxon>Poaceae</taxon>
        <taxon>PACMAD clade</taxon>
        <taxon>Panicoideae</taxon>
        <taxon>Andropogonodae</taxon>
        <taxon>Paspaleae</taxon>
        <taxon>Paspalinae</taxon>
        <taxon>Paspalum</taxon>
    </lineage>
</organism>
<dbReference type="EMBL" id="CP144751">
    <property type="protein sequence ID" value="WVZ86379.1"/>
    <property type="molecule type" value="Genomic_DNA"/>
</dbReference>
<keyword evidence="2" id="KW-1185">Reference proteome</keyword>
<feature type="non-terminal residue" evidence="1">
    <location>
        <position position="1"/>
    </location>
</feature>
<reference evidence="1 2" key="1">
    <citation type="submission" date="2024-02" db="EMBL/GenBank/DDBJ databases">
        <title>High-quality chromosome-scale genome assembly of Pensacola bahiagrass (Paspalum notatum Flugge var. saurae).</title>
        <authorList>
            <person name="Vega J.M."/>
            <person name="Podio M."/>
            <person name="Orjuela J."/>
            <person name="Siena L.A."/>
            <person name="Pessino S.C."/>
            <person name="Combes M.C."/>
            <person name="Mariac C."/>
            <person name="Albertini E."/>
            <person name="Pupilli F."/>
            <person name="Ortiz J.P.A."/>
            <person name="Leblanc O."/>
        </authorList>
    </citation>
    <scope>NUCLEOTIDE SEQUENCE [LARGE SCALE GENOMIC DNA]</scope>
    <source>
        <strain evidence="1">R1</strain>
        <tissue evidence="1">Leaf</tissue>
    </source>
</reference>
<sequence>MHLSTRSTKVAKMMALKIQQLGYMSDTSSWFICQDAALRGCELSPNIMDDIYGAKACRWLQMSHWEAVEKSDFWNSELVGQTLPALLVSYNSLQKHMKPGSSMVATSPQGFIEADKEHNAEQLKILRAIETWEDASLNAGFKWISQKRLS</sequence>
<gene>
    <name evidence="1" type="ORF">U9M48_033169</name>
</gene>
<dbReference type="Proteomes" id="UP001341281">
    <property type="component" value="Chromosome 07"/>
</dbReference>
<protein>
    <submittedName>
        <fullName evidence="1">Uncharacterized protein</fullName>
    </submittedName>
</protein>
<accession>A0AAQ3U8W8</accession>
<proteinExistence type="predicted"/>
<evidence type="ECO:0000313" key="1">
    <source>
        <dbReference type="EMBL" id="WVZ86379.1"/>
    </source>
</evidence>
<dbReference type="AlphaFoldDB" id="A0AAQ3U8W8"/>
<name>A0AAQ3U8W8_PASNO</name>
<evidence type="ECO:0000313" key="2">
    <source>
        <dbReference type="Proteomes" id="UP001341281"/>
    </source>
</evidence>